<evidence type="ECO:0000313" key="1">
    <source>
        <dbReference type="EMBL" id="RPB26667.1"/>
    </source>
</evidence>
<dbReference type="AlphaFoldDB" id="A0A3N4LUW7"/>
<dbReference type="EMBL" id="ML121533">
    <property type="protein sequence ID" value="RPB26667.1"/>
    <property type="molecule type" value="Genomic_DNA"/>
</dbReference>
<name>A0A3N4LUW7_9PEZI</name>
<gene>
    <name evidence="1" type="ORF">L211DRAFT_646281</name>
</gene>
<sequence length="169" mass="19864">MPLLDFAVLSHARVFNLKEQDSSSIEALNIKTVLLYFWALALSQFRGKGRREGDRIKKKWSQRYLSTYRPVIPLKLTMITRQRPLSNNASCKKVPPKYKKKNSAVQPCQEQFFPHSYLNHHYLRIHMYSRSPATTPPRLISPIWLNPYNPFPLERKRLPWNTANSSLIQ</sequence>
<reference evidence="1 2" key="1">
    <citation type="journal article" date="2018" name="Nat. Ecol. Evol.">
        <title>Pezizomycetes genomes reveal the molecular basis of ectomycorrhizal truffle lifestyle.</title>
        <authorList>
            <person name="Murat C."/>
            <person name="Payen T."/>
            <person name="Noel B."/>
            <person name="Kuo A."/>
            <person name="Morin E."/>
            <person name="Chen J."/>
            <person name="Kohler A."/>
            <person name="Krizsan K."/>
            <person name="Balestrini R."/>
            <person name="Da Silva C."/>
            <person name="Montanini B."/>
            <person name="Hainaut M."/>
            <person name="Levati E."/>
            <person name="Barry K.W."/>
            <person name="Belfiori B."/>
            <person name="Cichocki N."/>
            <person name="Clum A."/>
            <person name="Dockter R.B."/>
            <person name="Fauchery L."/>
            <person name="Guy J."/>
            <person name="Iotti M."/>
            <person name="Le Tacon F."/>
            <person name="Lindquist E.A."/>
            <person name="Lipzen A."/>
            <person name="Malagnac F."/>
            <person name="Mello A."/>
            <person name="Molinier V."/>
            <person name="Miyauchi S."/>
            <person name="Poulain J."/>
            <person name="Riccioni C."/>
            <person name="Rubini A."/>
            <person name="Sitrit Y."/>
            <person name="Splivallo R."/>
            <person name="Traeger S."/>
            <person name="Wang M."/>
            <person name="Zifcakova L."/>
            <person name="Wipf D."/>
            <person name="Zambonelli A."/>
            <person name="Paolocci F."/>
            <person name="Nowrousian M."/>
            <person name="Ottonello S."/>
            <person name="Baldrian P."/>
            <person name="Spatafora J.W."/>
            <person name="Henrissat B."/>
            <person name="Nagy L.G."/>
            <person name="Aury J.M."/>
            <person name="Wincker P."/>
            <person name="Grigoriev I.V."/>
            <person name="Bonfante P."/>
            <person name="Martin F.M."/>
        </authorList>
    </citation>
    <scope>NUCLEOTIDE SEQUENCE [LARGE SCALE GENOMIC DNA]</scope>
    <source>
        <strain evidence="1 2">ATCC MYA-4762</strain>
    </source>
</reference>
<evidence type="ECO:0000313" key="2">
    <source>
        <dbReference type="Proteomes" id="UP000267821"/>
    </source>
</evidence>
<dbReference type="InParanoid" id="A0A3N4LUW7"/>
<dbReference type="Proteomes" id="UP000267821">
    <property type="component" value="Unassembled WGS sequence"/>
</dbReference>
<keyword evidence="2" id="KW-1185">Reference proteome</keyword>
<proteinExistence type="predicted"/>
<protein>
    <submittedName>
        <fullName evidence="1">Uncharacterized protein</fullName>
    </submittedName>
</protein>
<accession>A0A3N4LUW7</accession>
<organism evidence="1 2">
    <name type="scientific">Terfezia boudieri ATCC MYA-4762</name>
    <dbReference type="NCBI Taxonomy" id="1051890"/>
    <lineage>
        <taxon>Eukaryota</taxon>
        <taxon>Fungi</taxon>
        <taxon>Dikarya</taxon>
        <taxon>Ascomycota</taxon>
        <taxon>Pezizomycotina</taxon>
        <taxon>Pezizomycetes</taxon>
        <taxon>Pezizales</taxon>
        <taxon>Pezizaceae</taxon>
        <taxon>Terfezia</taxon>
    </lineage>
</organism>